<feature type="compositionally biased region" description="Basic and acidic residues" evidence="7">
    <location>
        <begin position="352"/>
        <end position="363"/>
    </location>
</feature>
<evidence type="ECO:0000256" key="6">
    <source>
        <dbReference type="RuleBase" id="RU000461"/>
    </source>
</evidence>
<evidence type="ECO:0000313" key="9">
    <source>
        <dbReference type="Proteomes" id="UP000803844"/>
    </source>
</evidence>
<reference evidence="8" key="1">
    <citation type="journal article" date="2020" name="Phytopathology">
        <title>Genome sequence of the chestnut blight fungus Cryphonectria parasitica EP155: A fundamental resource for an archetypical invasive plant pathogen.</title>
        <authorList>
            <person name="Crouch J.A."/>
            <person name="Dawe A."/>
            <person name="Aerts A."/>
            <person name="Barry K."/>
            <person name="Churchill A.C.L."/>
            <person name="Grimwood J."/>
            <person name="Hillman B."/>
            <person name="Milgroom M.G."/>
            <person name="Pangilinan J."/>
            <person name="Smith M."/>
            <person name="Salamov A."/>
            <person name="Schmutz J."/>
            <person name="Yadav J."/>
            <person name="Grigoriev I.V."/>
            <person name="Nuss D."/>
        </authorList>
    </citation>
    <scope>NUCLEOTIDE SEQUENCE</scope>
    <source>
        <strain evidence="8">EP155</strain>
    </source>
</reference>
<comment type="cofactor">
    <cofactor evidence="5">
        <name>heme</name>
        <dbReference type="ChEBI" id="CHEBI:30413"/>
    </cofactor>
</comment>
<dbReference type="RefSeq" id="XP_040779769.1">
    <property type="nucleotide sequence ID" value="XM_040918181.1"/>
</dbReference>
<dbReference type="InterPro" id="IPR050364">
    <property type="entry name" value="Cytochrome_P450_fung"/>
</dbReference>
<evidence type="ECO:0000256" key="2">
    <source>
        <dbReference type="ARBA" id="ARBA00022723"/>
    </source>
</evidence>
<dbReference type="InterPro" id="IPR017972">
    <property type="entry name" value="Cyt_P450_CS"/>
</dbReference>
<dbReference type="OrthoDB" id="1103324at2759"/>
<protein>
    <submittedName>
        <fullName evidence="8">Cytochrome P450 oxidoreductase</fullName>
    </submittedName>
</protein>
<dbReference type="GeneID" id="63835310"/>
<dbReference type="Pfam" id="PF00067">
    <property type="entry name" value="p450"/>
    <property type="match status" value="1"/>
</dbReference>
<dbReference type="InterPro" id="IPR036396">
    <property type="entry name" value="Cyt_P450_sf"/>
</dbReference>
<comment type="similarity">
    <text evidence="1 6">Belongs to the cytochrome P450 family.</text>
</comment>
<dbReference type="AlphaFoldDB" id="A0A9P4Y8M2"/>
<keyword evidence="6" id="KW-0503">Monooxygenase</keyword>
<dbReference type="PANTHER" id="PTHR46300:SF5">
    <property type="entry name" value="CYTOCHROME P450"/>
    <property type="match status" value="1"/>
</dbReference>
<keyword evidence="5 6" id="KW-0349">Heme</keyword>
<dbReference type="GO" id="GO:0016705">
    <property type="term" value="F:oxidoreductase activity, acting on paired donors, with incorporation or reduction of molecular oxygen"/>
    <property type="evidence" value="ECO:0007669"/>
    <property type="project" value="InterPro"/>
</dbReference>
<dbReference type="PROSITE" id="PS00086">
    <property type="entry name" value="CYTOCHROME_P450"/>
    <property type="match status" value="1"/>
</dbReference>
<keyword evidence="2 5" id="KW-0479">Metal-binding</keyword>
<dbReference type="SUPFAM" id="SSF48264">
    <property type="entry name" value="Cytochrome P450"/>
    <property type="match status" value="1"/>
</dbReference>
<dbReference type="InterPro" id="IPR001128">
    <property type="entry name" value="Cyt_P450"/>
</dbReference>
<accession>A0A9P4Y8M2</accession>
<evidence type="ECO:0000313" key="8">
    <source>
        <dbReference type="EMBL" id="KAF3768808.1"/>
    </source>
</evidence>
<dbReference type="GO" id="GO:0020037">
    <property type="term" value="F:heme binding"/>
    <property type="evidence" value="ECO:0007669"/>
    <property type="project" value="InterPro"/>
</dbReference>
<evidence type="ECO:0000256" key="5">
    <source>
        <dbReference type="PIRSR" id="PIRSR602401-1"/>
    </source>
</evidence>
<dbReference type="PRINTS" id="PR00463">
    <property type="entry name" value="EP450I"/>
</dbReference>
<gene>
    <name evidence="8" type="ORF">M406DRAFT_273302</name>
</gene>
<dbReference type="CDD" id="cd11065">
    <property type="entry name" value="CYP64-like"/>
    <property type="match status" value="1"/>
</dbReference>
<keyword evidence="4 5" id="KW-0408">Iron</keyword>
<keyword evidence="9" id="KW-1185">Reference proteome</keyword>
<dbReference type="Gene3D" id="1.10.630.10">
    <property type="entry name" value="Cytochrome P450"/>
    <property type="match status" value="1"/>
</dbReference>
<evidence type="ECO:0000256" key="1">
    <source>
        <dbReference type="ARBA" id="ARBA00010617"/>
    </source>
</evidence>
<sequence length="454" mass="51208">MTWGKEYNSDVIHIKVLGQHMICLNSNKAAVDLLDRRGSNYSDRPRFTLFEVMGWGLTLTFLRWGPRFKLHRRLFQTTLTRSSIKTFQPIQMHEAHKAVRSLLKTPNDWRDVTLLLTTSIIFRIAYGQEIKSKASPYTGMSRAANDVTTNGGIAGSSVVDIFPLARYFLPSSLSPALRHARQSRETIKTIHEVPWDNNMRDIKAGTATPSFMKTHFDRWVSNAKAGIHQEATIEDLKGATAAVFIAGGNSTWGTVLSAILFLTKFPDVQRRVQEEIDTVVGTGRLPTFQDRPTLKYLDAFLTECMRVLPLNPLVIPHCSLKDDVYEGMFIPAGSVVFANAKAMTRDPNTYQDPEKFDPDRYAKGEPSPPGNFGFGRRKCPGNHLALATVYIYVATMMSVFEIEKVVDRTGRAMEPEIELTVGLGGHPAPFECQLKLRSPERAWLLQDEEMQEYY</sequence>
<dbReference type="EMBL" id="MU032345">
    <property type="protein sequence ID" value="KAF3768808.1"/>
    <property type="molecule type" value="Genomic_DNA"/>
</dbReference>
<proteinExistence type="inferred from homology"/>
<evidence type="ECO:0000256" key="3">
    <source>
        <dbReference type="ARBA" id="ARBA00023002"/>
    </source>
</evidence>
<feature type="region of interest" description="Disordered" evidence="7">
    <location>
        <begin position="348"/>
        <end position="374"/>
    </location>
</feature>
<dbReference type="Proteomes" id="UP000803844">
    <property type="component" value="Unassembled WGS sequence"/>
</dbReference>
<dbReference type="GO" id="GO:0004497">
    <property type="term" value="F:monooxygenase activity"/>
    <property type="evidence" value="ECO:0007669"/>
    <property type="project" value="UniProtKB-KW"/>
</dbReference>
<dbReference type="InterPro" id="IPR002401">
    <property type="entry name" value="Cyt_P450_E_grp-I"/>
</dbReference>
<comment type="caution">
    <text evidence="8">The sequence shown here is derived from an EMBL/GenBank/DDBJ whole genome shotgun (WGS) entry which is preliminary data.</text>
</comment>
<dbReference type="PANTHER" id="PTHR46300">
    <property type="entry name" value="P450, PUTATIVE (EUROFUNG)-RELATED-RELATED"/>
    <property type="match status" value="1"/>
</dbReference>
<evidence type="ECO:0000256" key="4">
    <source>
        <dbReference type="ARBA" id="ARBA00023004"/>
    </source>
</evidence>
<dbReference type="PRINTS" id="PR00385">
    <property type="entry name" value="P450"/>
</dbReference>
<name>A0A9P4Y8M2_CRYP1</name>
<keyword evidence="3 6" id="KW-0560">Oxidoreductase</keyword>
<organism evidence="8 9">
    <name type="scientific">Cryphonectria parasitica (strain ATCC 38755 / EP155)</name>
    <dbReference type="NCBI Taxonomy" id="660469"/>
    <lineage>
        <taxon>Eukaryota</taxon>
        <taxon>Fungi</taxon>
        <taxon>Dikarya</taxon>
        <taxon>Ascomycota</taxon>
        <taxon>Pezizomycotina</taxon>
        <taxon>Sordariomycetes</taxon>
        <taxon>Sordariomycetidae</taxon>
        <taxon>Diaporthales</taxon>
        <taxon>Cryphonectriaceae</taxon>
        <taxon>Cryphonectria-Endothia species complex</taxon>
        <taxon>Cryphonectria</taxon>
    </lineage>
</organism>
<feature type="binding site" description="axial binding residue" evidence="5">
    <location>
        <position position="379"/>
    </location>
    <ligand>
        <name>heme</name>
        <dbReference type="ChEBI" id="CHEBI:30413"/>
    </ligand>
    <ligandPart>
        <name>Fe</name>
        <dbReference type="ChEBI" id="CHEBI:18248"/>
    </ligandPart>
</feature>
<dbReference type="GO" id="GO:0005506">
    <property type="term" value="F:iron ion binding"/>
    <property type="evidence" value="ECO:0007669"/>
    <property type="project" value="InterPro"/>
</dbReference>
<evidence type="ECO:0000256" key="7">
    <source>
        <dbReference type="SAM" id="MobiDB-lite"/>
    </source>
</evidence>